<evidence type="ECO:0000313" key="2">
    <source>
        <dbReference type="Proteomes" id="UP000652761"/>
    </source>
</evidence>
<reference evidence="1" key="1">
    <citation type="submission" date="2017-07" db="EMBL/GenBank/DDBJ databases">
        <title>Taro Niue Genome Assembly and Annotation.</title>
        <authorList>
            <person name="Atibalentja N."/>
            <person name="Keating K."/>
            <person name="Fields C.J."/>
        </authorList>
    </citation>
    <scope>NUCLEOTIDE SEQUENCE</scope>
    <source>
        <strain evidence="1">Niue_2</strain>
        <tissue evidence="1">Leaf</tissue>
    </source>
</reference>
<dbReference type="AlphaFoldDB" id="A0A843UGB2"/>
<keyword evidence="2" id="KW-1185">Reference proteome</keyword>
<name>A0A843UGB2_COLES</name>
<protein>
    <submittedName>
        <fullName evidence="1">Uncharacterized protein</fullName>
    </submittedName>
</protein>
<comment type="caution">
    <text evidence="1">The sequence shown here is derived from an EMBL/GenBank/DDBJ whole genome shotgun (WGS) entry which is preliminary data.</text>
</comment>
<sequence>MTPLGGWALAAAASSP</sequence>
<dbReference type="Proteomes" id="UP000652761">
    <property type="component" value="Unassembled WGS sequence"/>
</dbReference>
<proteinExistence type="predicted"/>
<accession>A0A843UGB2</accession>
<organism evidence="1 2">
    <name type="scientific">Colocasia esculenta</name>
    <name type="common">Wild taro</name>
    <name type="synonym">Arum esculentum</name>
    <dbReference type="NCBI Taxonomy" id="4460"/>
    <lineage>
        <taxon>Eukaryota</taxon>
        <taxon>Viridiplantae</taxon>
        <taxon>Streptophyta</taxon>
        <taxon>Embryophyta</taxon>
        <taxon>Tracheophyta</taxon>
        <taxon>Spermatophyta</taxon>
        <taxon>Magnoliopsida</taxon>
        <taxon>Liliopsida</taxon>
        <taxon>Araceae</taxon>
        <taxon>Aroideae</taxon>
        <taxon>Colocasieae</taxon>
        <taxon>Colocasia</taxon>
    </lineage>
</organism>
<evidence type="ECO:0000313" key="1">
    <source>
        <dbReference type="EMBL" id="MQL80940.1"/>
    </source>
</evidence>
<dbReference type="EMBL" id="NMUH01000536">
    <property type="protein sequence ID" value="MQL80940.1"/>
    <property type="molecule type" value="Genomic_DNA"/>
</dbReference>
<gene>
    <name evidence="1" type="ORF">Taro_013393</name>
</gene>